<gene>
    <name evidence="7" type="ORF">IAB06_03760</name>
</gene>
<dbReference type="AlphaFoldDB" id="A0A9D1MPZ0"/>
<evidence type="ECO:0000256" key="5">
    <source>
        <dbReference type="PIRSR" id="PIRSR600760-2"/>
    </source>
</evidence>
<evidence type="ECO:0000256" key="2">
    <source>
        <dbReference type="ARBA" id="ARBA00022723"/>
    </source>
</evidence>
<protein>
    <submittedName>
        <fullName evidence="7">PHP domain-containing protein</fullName>
    </submittedName>
</protein>
<dbReference type="GO" id="GO:0008934">
    <property type="term" value="F:inositol monophosphate 1-phosphatase activity"/>
    <property type="evidence" value="ECO:0007669"/>
    <property type="project" value="TreeGrafter"/>
</dbReference>
<dbReference type="PROSITE" id="PS00629">
    <property type="entry name" value="IMP_1"/>
    <property type="match status" value="1"/>
</dbReference>
<reference evidence="7" key="1">
    <citation type="submission" date="2020-10" db="EMBL/GenBank/DDBJ databases">
        <authorList>
            <person name="Gilroy R."/>
        </authorList>
    </citation>
    <scope>NUCLEOTIDE SEQUENCE</scope>
    <source>
        <strain evidence="7">CHK160-1198</strain>
    </source>
</reference>
<dbReference type="SMART" id="SM00481">
    <property type="entry name" value="POLIIIAc"/>
    <property type="match status" value="1"/>
</dbReference>
<feature type="binding site" evidence="5">
    <location>
        <position position="356"/>
    </location>
    <ligand>
        <name>Mg(2+)</name>
        <dbReference type="ChEBI" id="CHEBI:18420"/>
        <label>1</label>
        <note>catalytic</note>
    </ligand>
</feature>
<dbReference type="FunFam" id="3.30.540.10:FF:000003">
    <property type="entry name" value="Inositol-1-monophosphatase"/>
    <property type="match status" value="1"/>
</dbReference>
<reference evidence="7" key="2">
    <citation type="journal article" date="2021" name="PeerJ">
        <title>Extensive microbial diversity within the chicken gut microbiome revealed by metagenomics and culture.</title>
        <authorList>
            <person name="Gilroy R."/>
            <person name="Ravi A."/>
            <person name="Getino M."/>
            <person name="Pursley I."/>
            <person name="Horton D.L."/>
            <person name="Alikhan N.F."/>
            <person name="Baker D."/>
            <person name="Gharbi K."/>
            <person name="Hall N."/>
            <person name="Watson M."/>
            <person name="Adriaenssens E.M."/>
            <person name="Foster-Nyarko E."/>
            <person name="Jarju S."/>
            <person name="Secka A."/>
            <person name="Antonio M."/>
            <person name="Oren A."/>
            <person name="Chaudhuri R.R."/>
            <person name="La Ragione R."/>
            <person name="Hildebrand F."/>
            <person name="Pallen M.J."/>
        </authorList>
    </citation>
    <scope>NUCLEOTIDE SEQUENCE</scope>
    <source>
        <strain evidence="7">CHK160-1198</strain>
    </source>
</reference>
<dbReference type="PRINTS" id="PR00377">
    <property type="entry name" value="IMPHPHTASES"/>
</dbReference>
<dbReference type="InterPro" id="IPR003141">
    <property type="entry name" value="Pol/His_phosphatase_N"/>
</dbReference>
<dbReference type="PANTHER" id="PTHR20854:SF4">
    <property type="entry name" value="INOSITOL-1-MONOPHOSPHATASE-RELATED"/>
    <property type="match status" value="1"/>
</dbReference>
<sequence>MKIDLHIHTDESDGSCSALEIIKLAAETGINCLSITNHDTVVGLEETVYEGIKAGIEIIPGIEISAMDQKTKRKVHILGYGFKPEAEHITELCAPVLKRRQVRSLEQIEILQKYGFQIKAEDVLKKRQGRTIYKQHIMAELVAKGYTDEIYSDLYQSLFKGDGICAGDIEYADVFAAVQAIKNDGGIAVLAHPGYQDTYYLVPELARNGLDGIELNHEKHSAEDQRRIRNLAAKYRLLQTGGSDFHGTYGSVKGLGKLVCPEQEFTRLKELVDTRFFFLQNIVYRAGKILAALAMKQQKKIFLQKNEYHNLVTNFDYETEKYLVGEIKERFPDDSFMTEEATVDRDETGKYLWIIDPIDGTTNFVSVGKDFAVSVALYKNGEPVMGVVYDVMKDNLYVGAQNFGAWLNGHNVCLKKDNVLLSEAIVDFSLTSMLQMQKKYAVDLLKIQPLIRGHRSCGVPSLAICRLVIGELDLYLSAQLALWDYAAAIIFAAEADAFIFIGNSKNKAKDEEKLVVICNNKKMFGDLKEQLFNKKIKGQMISQRQKNKR</sequence>
<dbReference type="Gene3D" id="3.30.540.10">
    <property type="entry name" value="Fructose-1,6-Bisphosphatase, subunit A, domain 1"/>
    <property type="match status" value="1"/>
</dbReference>
<comment type="caution">
    <text evidence="7">The sequence shown here is derived from an EMBL/GenBank/DDBJ whole genome shotgun (WGS) entry which is preliminary data.</text>
</comment>
<dbReference type="Gene3D" id="3.20.20.140">
    <property type="entry name" value="Metal-dependent hydrolases"/>
    <property type="match status" value="1"/>
</dbReference>
<organism evidence="7 8">
    <name type="scientific">Candidatus Avacidaminococcus intestinavium</name>
    <dbReference type="NCBI Taxonomy" id="2840684"/>
    <lineage>
        <taxon>Bacteria</taxon>
        <taxon>Bacillati</taxon>
        <taxon>Bacillota</taxon>
        <taxon>Negativicutes</taxon>
        <taxon>Acidaminococcales</taxon>
        <taxon>Acidaminococcaceae</taxon>
        <taxon>Acidaminococcaceae incertae sedis</taxon>
        <taxon>Candidatus Avacidaminococcus</taxon>
    </lineage>
</organism>
<keyword evidence="4 5" id="KW-0460">Magnesium</keyword>
<dbReference type="CDD" id="cd01637">
    <property type="entry name" value="IMPase_like"/>
    <property type="match status" value="1"/>
</dbReference>
<comment type="cofactor">
    <cofactor evidence="1 5">
        <name>Mg(2+)</name>
        <dbReference type="ChEBI" id="CHEBI:18420"/>
    </cofactor>
</comment>
<dbReference type="GO" id="GO:0007165">
    <property type="term" value="P:signal transduction"/>
    <property type="evidence" value="ECO:0007669"/>
    <property type="project" value="TreeGrafter"/>
</dbReference>
<feature type="binding site" evidence="5">
    <location>
        <position position="339"/>
    </location>
    <ligand>
        <name>Mg(2+)</name>
        <dbReference type="ChEBI" id="CHEBI:18420"/>
        <label>1</label>
        <note>catalytic</note>
    </ligand>
</feature>
<feature type="domain" description="Polymerase/histidinol phosphatase N-terminal" evidence="6">
    <location>
        <begin position="3"/>
        <end position="68"/>
    </location>
</feature>
<accession>A0A9D1MPZ0</accession>
<evidence type="ECO:0000256" key="3">
    <source>
        <dbReference type="ARBA" id="ARBA00022801"/>
    </source>
</evidence>
<dbReference type="Pfam" id="PF02811">
    <property type="entry name" value="PHP"/>
    <property type="match status" value="1"/>
</dbReference>
<dbReference type="Proteomes" id="UP000824099">
    <property type="component" value="Unassembled WGS sequence"/>
</dbReference>
<dbReference type="Pfam" id="PF00459">
    <property type="entry name" value="Inositol_P"/>
    <property type="match status" value="1"/>
</dbReference>
<dbReference type="SUPFAM" id="SSF56655">
    <property type="entry name" value="Carbohydrate phosphatase"/>
    <property type="match status" value="1"/>
</dbReference>
<evidence type="ECO:0000256" key="1">
    <source>
        <dbReference type="ARBA" id="ARBA00001946"/>
    </source>
</evidence>
<evidence type="ECO:0000259" key="6">
    <source>
        <dbReference type="SMART" id="SM00481"/>
    </source>
</evidence>
<proteinExistence type="predicted"/>
<feature type="binding site" evidence="5">
    <location>
        <position position="484"/>
    </location>
    <ligand>
        <name>Mg(2+)</name>
        <dbReference type="ChEBI" id="CHEBI:18420"/>
        <label>1</label>
        <note>catalytic</note>
    </ligand>
</feature>
<dbReference type="PANTHER" id="PTHR20854">
    <property type="entry name" value="INOSITOL MONOPHOSPHATASE"/>
    <property type="match status" value="1"/>
</dbReference>
<dbReference type="Gene3D" id="1.10.150.650">
    <property type="match status" value="1"/>
</dbReference>
<dbReference type="Gene3D" id="3.40.190.80">
    <property type="match status" value="1"/>
</dbReference>
<keyword evidence="2 5" id="KW-0479">Metal-binding</keyword>
<dbReference type="CDD" id="cd07438">
    <property type="entry name" value="PHP_HisPPase_AMP"/>
    <property type="match status" value="1"/>
</dbReference>
<dbReference type="InterPro" id="IPR000760">
    <property type="entry name" value="Inositol_monophosphatase-like"/>
</dbReference>
<dbReference type="InterPro" id="IPR016195">
    <property type="entry name" value="Pol/histidinol_Pase-like"/>
</dbReference>
<feature type="binding site" evidence="5">
    <location>
        <position position="359"/>
    </location>
    <ligand>
        <name>Mg(2+)</name>
        <dbReference type="ChEBI" id="CHEBI:18420"/>
        <label>1</label>
        <note>catalytic</note>
    </ligand>
</feature>
<evidence type="ECO:0000313" key="8">
    <source>
        <dbReference type="Proteomes" id="UP000824099"/>
    </source>
</evidence>
<name>A0A9D1MPZ0_9FIRM</name>
<dbReference type="GO" id="GO:0046872">
    <property type="term" value="F:metal ion binding"/>
    <property type="evidence" value="ECO:0007669"/>
    <property type="project" value="UniProtKB-KW"/>
</dbReference>
<dbReference type="GO" id="GO:0006020">
    <property type="term" value="P:inositol metabolic process"/>
    <property type="evidence" value="ECO:0007669"/>
    <property type="project" value="TreeGrafter"/>
</dbReference>
<evidence type="ECO:0000313" key="7">
    <source>
        <dbReference type="EMBL" id="HIU64141.1"/>
    </source>
</evidence>
<feature type="binding site" evidence="5">
    <location>
        <position position="358"/>
    </location>
    <ligand>
        <name>Mg(2+)</name>
        <dbReference type="ChEBI" id="CHEBI:18420"/>
        <label>1</label>
        <note>catalytic</note>
    </ligand>
</feature>
<dbReference type="InterPro" id="IPR020583">
    <property type="entry name" value="Inositol_monoP_metal-BS"/>
</dbReference>
<keyword evidence="3" id="KW-0378">Hydrolase</keyword>
<dbReference type="SUPFAM" id="SSF89550">
    <property type="entry name" value="PHP domain-like"/>
    <property type="match status" value="1"/>
</dbReference>
<dbReference type="EMBL" id="DVNI01000055">
    <property type="protein sequence ID" value="HIU64141.1"/>
    <property type="molecule type" value="Genomic_DNA"/>
</dbReference>
<dbReference type="InterPro" id="IPR004013">
    <property type="entry name" value="PHP_dom"/>
</dbReference>
<evidence type="ECO:0000256" key="4">
    <source>
        <dbReference type="ARBA" id="ARBA00022842"/>
    </source>
</evidence>